<dbReference type="HOGENOM" id="CLU_1344041_0_0_1"/>
<reference evidence="1 2" key="1">
    <citation type="journal article" date="2013" name="Nat. Commun.">
        <title>The evolution and pathogenic mechanisms of the rice sheath blight pathogen.</title>
        <authorList>
            <person name="Zheng A."/>
            <person name="Lin R."/>
            <person name="Xu L."/>
            <person name="Qin P."/>
            <person name="Tang C."/>
            <person name="Ai P."/>
            <person name="Zhang D."/>
            <person name="Liu Y."/>
            <person name="Sun Z."/>
            <person name="Feng H."/>
            <person name="Wang Y."/>
            <person name="Chen Y."/>
            <person name="Liang X."/>
            <person name="Fu R."/>
            <person name="Li Q."/>
            <person name="Zhang J."/>
            <person name="Yu X."/>
            <person name="Xie Z."/>
            <person name="Ding L."/>
            <person name="Guan P."/>
            <person name="Tang J."/>
            <person name="Liang Y."/>
            <person name="Wang S."/>
            <person name="Deng Q."/>
            <person name="Li S."/>
            <person name="Zhu J."/>
            <person name="Wang L."/>
            <person name="Liu H."/>
            <person name="Li P."/>
        </authorList>
    </citation>
    <scope>NUCLEOTIDE SEQUENCE [LARGE SCALE GENOMIC DNA]</scope>
    <source>
        <strain evidence="2">AG-1 IA</strain>
    </source>
</reference>
<dbReference type="OrthoDB" id="3168860at2759"/>
<dbReference type="Proteomes" id="UP000011668">
    <property type="component" value="Unassembled WGS sequence"/>
</dbReference>
<organism evidence="1 2">
    <name type="scientific">Thanatephorus cucumeris (strain AG1-IA)</name>
    <name type="common">Rice sheath blight fungus</name>
    <name type="synonym">Rhizoctonia solani</name>
    <dbReference type="NCBI Taxonomy" id="983506"/>
    <lineage>
        <taxon>Eukaryota</taxon>
        <taxon>Fungi</taxon>
        <taxon>Dikarya</taxon>
        <taxon>Basidiomycota</taxon>
        <taxon>Agaricomycotina</taxon>
        <taxon>Agaricomycetes</taxon>
        <taxon>Cantharellales</taxon>
        <taxon>Ceratobasidiaceae</taxon>
        <taxon>Rhizoctonia</taxon>
        <taxon>Rhizoctonia solani AG-1</taxon>
    </lineage>
</organism>
<protein>
    <submittedName>
        <fullName evidence="1">Uncharacterized protein</fullName>
    </submittedName>
</protein>
<dbReference type="EMBL" id="AFRT01000110">
    <property type="protein sequence ID" value="ELU45281.1"/>
    <property type="molecule type" value="Genomic_DNA"/>
</dbReference>
<gene>
    <name evidence="1" type="ORF">AG1IA_00683</name>
</gene>
<accession>L8X4S7</accession>
<name>L8X4S7_THACA</name>
<dbReference type="AlphaFoldDB" id="L8X4S7"/>
<comment type="caution">
    <text evidence="1">The sequence shown here is derived from an EMBL/GenBank/DDBJ whole genome shotgun (WGS) entry which is preliminary data.</text>
</comment>
<keyword evidence="2" id="KW-1185">Reference proteome</keyword>
<sequence>MASDNVFWGWRQTWGPTSWRTPCSSDGLVSQEEERTSGKVSMQAFPRQHPLSKLATARSRSFVAVDGNEYQWRPGSRRLEVRDAQMYACRQCANPRFKCYDKNDRLIALYEWLLDGPSHARLEIKIGGWHILSDTWLILCSPPIYTPTMCLISKLQPQFVGIPRADLLKTLAEASCCCPSVANPFSEFEGCFININLVLKTLPK</sequence>
<evidence type="ECO:0000313" key="1">
    <source>
        <dbReference type="EMBL" id="ELU45281.1"/>
    </source>
</evidence>
<evidence type="ECO:0000313" key="2">
    <source>
        <dbReference type="Proteomes" id="UP000011668"/>
    </source>
</evidence>
<proteinExistence type="predicted"/>